<reference evidence="9" key="2">
    <citation type="submission" date="2021-04" db="EMBL/GenBank/DDBJ databases">
        <authorList>
            <person name="Gilroy R."/>
        </authorList>
    </citation>
    <scope>NUCLEOTIDE SEQUENCE</scope>
    <source>
        <strain evidence="9">B5_2728</strain>
    </source>
</reference>
<feature type="transmembrane region" description="Helical" evidence="7">
    <location>
        <begin position="297"/>
        <end position="318"/>
    </location>
</feature>
<evidence type="ECO:0000256" key="6">
    <source>
        <dbReference type="ARBA" id="ARBA00023136"/>
    </source>
</evidence>
<feature type="domain" description="Major facilitator superfamily (MFS) profile" evidence="8">
    <location>
        <begin position="5"/>
        <end position="385"/>
    </location>
</feature>
<name>A0A948T1N2_9FIRM</name>
<comment type="similarity">
    <text evidence="2">Belongs to the major facilitator superfamily.</text>
</comment>
<dbReference type="InterPro" id="IPR036259">
    <property type="entry name" value="MFS_trans_sf"/>
</dbReference>
<dbReference type="Gene3D" id="1.20.1250.20">
    <property type="entry name" value="MFS general substrate transporter like domains"/>
    <property type="match status" value="2"/>
</dbReference>
<evidence type="ECO:0000256" key="3">
    <source>
        <dbReference type="ARBA" id="ARBA00022448"/>
    </source>
</evidence>
<feature type="transmembrane region" description="Helical" evidence="7">
    <location>
        <begin position="67"/>
        <end position="86"/>
    </location>
</feature>
<keyword evidence="4 7" id="KW-0812">Transmembrane</keyword>
<evidence type="ECO:0000256" key="1">
    <source>
        <dbReference type="ARBA" id="ARBA00004651"/>
    </source>
</evidence>
<dbReference type="SUPFAM" id="SSF103473">
    <property type="entry name" value="MFS general substrate transporter"/>
    <property type="match status" value="1"/>
</dbReference>
<dbReference type="AlphaFoldDB" id="A0A948T1N2"/>
<keyword evidence="3" id="KW-0813">Transport</keyword>
<feature type="transmembrane region" description="Helical" evidence="7">
    <location>
        <begin position="359"/>
        <end position="379"/>
    </location>
</feature>
<feature type="transmembrane region" description="Helical" evidence="7">
    <location>
        <begin position="34"/>
        <end position="55"/>
    </location>
</feature>
<reference evidence="9" key="1">
    <citation type="journal article" date="2021" name="PeerJ">
        <title>Extensive microbial diversity within the chicken gut microbiome revealed by metagenomics and culture.</title>
        <authorList>
            <person name="Gilroy R."/>
            <person name="Ravi A."/>
            <person name="Getino M."/>
            <person name="Pursley I."/>
            <person name="Horton D.L."/>
            <person name="Alikhan N.F."/>
            <person name="Baker D."/>
            <person name="Gharbi K."/>
            <person name="Hall N."/>
            <person name="Watson M."/>
            <person name="Adriaenssens E.M."/>
            <person name="Foster-Nyarko E."/>
            <person name="Jarju S."/>
            <person name="Secka A."/>
            <person name="Antonio M."/>
            <person name="Oren A."/>
            <person name="Chaudhuri R.R."/>
            <person name="La Ragione R."/>
            <person name="Hildebrand F."/>
            <person name="Pallen M.J."/>
        </authorList>
    </citation>
    <scope>NUCLEOTIDE SEQUENCE</scope>
    <source>
        <strain evidence="9">B5_2728</strain>
    </source>
</reference>
<evidence type="ECO:0000313" key="10">
    <source>
        <dbReference type="Proteomes" id="UP000713596"/>
    </source>
</evidence>
<feature type="transmembrane region" description="Helical" evidence="7">
    <location>
        <begin position="330"/>
        <end position="353"/>
    </location>
</feature>
<evidence type="ECO:0000313" key="9">
    <source>
        <dbReference type="EMBL" id="MBU3805414.1"/>
    </source>
</evidence>
<organism evidence="9 10">
    <name type="scientific">Candidatus Allofournierella pullistercoris</name>
    <dbReference type="NCBI Taxonomy" id="2838597"/>
    <lineage>
        <taxon>Bacteria</taxon>
        <taxon>Bacillati</taxon>
        <taxon>Bacillota</taxon>
        <taxon>Clostridia</taxon>
        <taxon>Eubacteriales</taxon>
        <taxon>Oscillospiraceae</taxon>
        <taxon>Allofournierella</taxon>
    </lineage>
</organism>
<protein>
    <submittedName>
        <fullName evidence="9">MFS transporter</fullName>
    </submittedName>
</protein>
<dbReference type="GO" id="GO:0005886">
    <property type="term" value="C:plasma membrane"/>
    <property type="evidence" value="ECO:0007669"/>
    <property type="project" value="UniProtKB-SubCell"/>
</dbReference>
<evidence type="ECO:0000256" key="5">
    <source>
        <dbReference type="ARBA" id="ARBA00022989"/>
    </source>
</evidence>
<evidence type="ECO:0000259" key="8">
    <source>
        <dbReference type="PROSITE" id="PS50850"/>
    </source>
</evidence>
<comment type="subcellular location">
    <subcellularLocation>
        <location evidence="1">Cell membrane</location>
        <topology evidence="1">Multi-pass membrane protein</topology>
    </subcellularLocation>
</comment>
<dbReference type="PROSITE" id="PS50850">
    <property type="entry name" value="MFS"/>
    <property type="match status" value="1"/>
</dbReference>
<dbReference type="InterPro" id="IPR051788">
    <property type="entry name" value="MFS_Transporter"/>
</dbReference>
<evidence type="ECO:0000256" key="4">
    <source>
        <dbReference type="ARBA" id="ARBA00022692"/>
    </source>
</evidence>
<dbReference type="EMBL" id="JAHLFP010000006">
    <property type="protein sequence ID" value="MBU3805414.1"/>
    <property type="molecule type" value="Genomic_DNA"/>
</dbReference>
<comment type="caution">
    <text evidence="9">The sequence shown here is derived from an EMBL/GenBank/DDBJ whole genome shotgun (WGS) entry which is preliminary data.</text>
</comment>
<feature type="transmembrane region" description="Helical" evidence="7">
    <location>
        <begin position="156"/>
        <end position="179"/>
    </location>
</feature>
<evidence type="ECO:0000256" key="2">
    <source>
        <dbReference type="ARBA" id="ARBA00008335"/>
    </source>
</evidence>
<feature type="transmembrane region" description="Helical" evidence="7">
    <location>
        <begin position="125"/>
        <end position="144"/>
    </location>
</feature>
<dbReference type="GO" id="GO:0022857">
    <property type="term" value="F:transmembrane transporter activity"/>
    <property type="evidence" value="ECO:0007669"/>
    <property type="project" value="InterPro"/>
</dbReference>
<keyword evidence="6 7" id="KW-0472">Membrane</keyword>
<proteinExistence type="inferred from homology"/>
<feature type="transmembrane region" description="Helical" evidence="7">
    <location>
        <begin position="92"/>
        <end position="113"/>
    </location>
</feature>
<keyword evidence="5 7" id="KW-1133">Transmembrane helix</keyword>
<feature type="transmembrane region" description="Helical" evidence="7">
    <location>
        <begin position="272"/>
        <end position="291"/>
    </location>
</feature>
<dbReference type="Proteomes" id="UP000713596">
    <property type="component" value="Unassembled WGS sequence"/>
</dbReference>
<dbReference type="Pfam" id="PF07690">
    <property type="entry name" value="MFS_1"/>
    <property type="match status" value="1"/>
</dbReference>
<dbReference type="InterPro" id="IPR011701">
    <property type="entry name" value="MFS"/>
</dbReference>
<feature type="transmembrane region" description="Helical" evidence="7">
    <location>
        <begin position="241"/>
        <end position="260"/>
    </location>
</feature>
<evidence type="ECO:0000256" key="7">
    <source>
        <dbReference type="SAM" id="Phobius"/>
    </source>
</evidence>
<dbReference type="PANTHER" id="PTHR23514">
    <property type="entry name" value="BYPASS OF STOP CODON PROTEIN 6"/>
    <property type="match status" value="1"/>
</dbReference>
<dbReference type="InterPro" id="IPR020846">
    <property type="entry name" value="MFS_dom"/>
</dbReference>
<gene>
    <name evidence="9" type="ORF">H9882_00715</name>
</gene>
<dbReference type="PANTHER" id="PTHR23514:SF3">
    <property type="entry name" value="BYPASS OF STOP CODON PROTEIN 6"/>
    <property type="match status" value="1"/>
</dbReference>
<accession>A0A948T1N2</accession>
<sequence>MVHLLLVAIYLAYISLGLPDSLLGAAWPAMYPQLVVPISYAGILSVIISCSTVLSSLLSGRIIARLGTGRVTAFSVLLTAGALLAFSVGNSFWVLCFLAIPYGLGAGCVDTALNNYVAIHYESRHMSWLHCMWGLGASAGPYIMGQMLAASKGWPSGYRAIGFIQLALAFVVFISLPLWDKKEPTTVEHHDASKLSFLACLRLPGAVQMILCFFFYCALEQTMGLWAGSYLTLSKGMTQDAAARFTALFFAGITVGRALSGFATLRIKEKHLISGGFGIIALGVAVLLLPLPPVLTLAGLLIVGFGCAPIYPCLIHLTPHYFSPQASATLMGLQIASAYLGSFSMPSLFGFFANQWGTQLFPVFLFAMLVLVGWMYAWLLKLVSAKPQ</sequence>